<keyword evidence="4" id="KW-0808">Transferase</keyword>
<evidence type="ECO:0000256" key="5">
    <source>
        <dbReference type="ARBA" id="ARBA00022723"/>
    </source>
</evidence>
<dbReference type="SUPFAM" id="SSF57850">
    <property type="entry name" value="RING/U-box"/>
    <property type="match status" value="1"/>
</dbReference>
<dbReference type="InterPro" id="IPR013083">
    <property type="entry name" value="Znf_RING/FYVE/PHD"/>
</dbReference>
<dbReference type="OrthoDB" id="756301at2759"/>
<keyword evidence="7" id="KW-0833">Ubl conjugation pathway</keyword>
<keyword evidence="6" id="KW-0863">Zinc-finger</keyword>
<dbReference type="AlphaFoldDB" id="A0A8H7AMT2"/>
<dbReference type="EMBL" id="JAACFV010000061">
    <property type="protein sequence ID" value="KAF7507950.1"/>
    <property type="molecule type" value="Genomic_DNA"/>
</dbReference>
<organism evidence="12 13">
    <name type="scientific">Endocarpon pusillum</name>
    <dbReference type="NCBI Taxonomy" id="364733"/>
    <lineage>
        <taxon>Eukaryota</taxon>
        <taxon>Fungi</taxon>
        <taxon>Dikarya</taxon>
        <taxon>Ascomycota</taxon>
        <taxon>Pezizomycotina</taxon>
        <taxon>Eurotiomycetes</taxon>
        <taxon>Chaetothyriomycetidae</taxon>
        <taxon>Verrucariales</taxon>
        <taxon>Verrucariaceae</taxon>
        <taxon>Endocarpon</taxon>
    </lineage>
</organism>
<reference evidence="12" key="1">
    <citation type="submission" date="2020-02" db="EMBL/GenBank/DDBJ databases">
        <authorList>
            <person name="Palmer J.M."/>
        </authorList>
    </citation>
    <scope>NUCLEOTIDE SEQUENCE</scope>
    <source>
        <strain evidence="12">EPUS1.4</strain>
        <tissue evidence="12">Thallus</tissue>
    </source>
</reference>
<feature type="region of interest" description="Disordered" evidence="10">
    <location>
        <begin position="133"/>
        <end position="168"/>
    </location>
</feature>
<dbReference type="GO" id="GO:0000724">
    <property type="term" value="P:double-strand break repair via homologous recombination"/>
    <property type="evidence" value="ECO:0007669"/>
    <property type="project" value="InterPro"/>
</dbReference>
<comment type="similarity">
    <text evidence="3">Belongs to the NSE2 family.</text>
</comment>
<keyword evidence="13" id="KW-1185">Reference proteome</keyword>
<dbReference type="GO" id="GO:0061665">
    <property type="term" value="F:SUMO ligase activity"/>
    <property type="evidence" value="ECO:0007669"/>
    <property type="project" value="TreeGrafter"/>
</dbReference>
<accession>A0A8H7AMT2</accession>
<evidence type="ECO:0000256" key="7">
    <source>
        <dbReference type="ARBA" id="ARBA00022786"/>
    </source>
</evidence>
<comment type="subcellular location">
    <subcellularLocation>
        <location evidence="1">Nucleus</location>
    </subcellularLocation>
</comment>
<sequence>MMPALPLVPKQLPVAPLNAEAQKALADLQRQQRITKRLNHHLAQAADQLANVALQLNDRGTNYTLEYGKKRRRAEANGEEVDQQEKTVYEGFRQKVEDLTRTMDNGVRSVVDDQTWVDALPEIMKRIARKAEAVAATSQQETRNIGGEDDEDNEATAYPAAPAPEDAPSTLIKRAAEEVATKWCSKTLTERYSQHNTYVGFYRGVYDARNPGDDGPPIPHHSLWFANEEDINGSYIAPGTQPQTQRTRRHQRGASSNEEDAGNSSDIEIAREKISIKCPITFLPFTDPLSSTKCPHSFDRPGVIDMLQRTHTFLPLTDAQVAEVAQAPNNAARSKKMAEFRIKAIPCPVCSILLAEADLKPDPVLLRKVKRIQAAEAREMEARTSGADSNSDDSDDDDDDDDDIVAPGTQRKHVGHGSSPGTKEGKRKSALELKRERVRSKSRAVSVVPQTQLDEEMEDD</sequence>
<feature type="compositionally biased region" description="Basic and acidic residues" evidence="10">
    <location>
        <begin position="423"/>
        <end position="435"/>
    </location>
</feature>
<evidence type="ECO:0000256" key="1">
    <source>
        <dbReference type="ARBA" id="ARBA00004123"/>
    </source>
</evidence>
<evidence type="ECO:0000256" key="6">
    <source>
        <dbReference type="ARBA" id="ARBA00022771"/>
    </source>
</evidence>
<feature type="compositionally biased region" description="Low complexity" evidence="10">
    <location>
        <begin position="155"/>
        <end position="168"/>
    </location>
</feature>
<evidence type="ECO:0000256" key="10">
    <source>
        <dbReference type="SAM" id="MobiDB-lite"/>
    </source>
</evidence>
<keyword evidence="8" id="KW-0862">Zinc</keyword>
<dbReference type="UniPathway" id="UPA00886"/>
<feature type="domain" description="SP-RING-type" evidence="11">
    <location>
        <begin position="266"/>
        <end position="350"/>
    </location>
</feature>
<feature type="compositionally biased region" description="Acidic residues" evidence="10">
    <location>
        <begin position="390"/>
        <end position="404"/>
    </location>
</feature>
<gene>
    <name evidence="12" type="ORF">GJ744_009984</name>
</gene>
<evidence type="ECO:0000256" key="2">
    <source>
        <dbReference type="ARBA" id="ARBA00004718"/>
    </source>
</evidence>
<comment type="pathway">
    <text evidence="2">Protein modification; protein sumoylation.</text>
</comment>
<dbReference type="Pfam" id="PF11789">
    <property type="entry name" value="zf-Nse"/>
    <property type="match status" value="1"/>
</dbReference>
<dbReference type="PANTHER" id="PTHR21330:SF1">
    <property type="entry name" value="E3 SUMO-PROTEIN LIGASE NSE2"/>
    <property type="match status" value="1"/>
</dbReference>
<evidence type="ECO:0000313" key="12">
    <source>
        <dbReference type="EMBL" id="KAF7507950.1"/>
    </source>
</evidence>
<keyword evidence="9" id="KW-0539">Nucleus</keyword>
<comment type="caution">
    <text evidence="12">The sequence shown here is derived from an EMBL/GenBank/DDBJ whole genome shotgun (WGS) entry which is preliminary data.</text>
</comment>
<evidence type="ECO:0000256" key="9">
    <source>
        <dbReference type="ARBA" id="ARBA00023242"/>
    </source>
</evidence>
<evidence type="ECO:0000256" key="4">
    <source>
        <dbReference type="ARBA" id="ARBA00022679"/>
    </source>
</evidence>
<evidence type="ECO:0000256" key="3">
    <source>
        <dbReference type="ARBA" id="ARBA00008212"/>
    </source>
</evidence>
<feature type="region of interest" description="Disordered" evidence="10">
    <location>
        <begin position="233"/>
        <end position="266"/>
    </location>
</feature>
<dbReference type="InterPro" id="IPR004181">
    <property type="entry name" value="Znf_MIZ"/>
</dbReference>
<feature type="region of interest" description="Disordered" evidence="10">
    <location>
        <begin position="377"/>
        <end position="460"/>
    </location>
</feature>
<evidence type="ECO:0000256" key="8">
    <source>
        <dbReference type="ARBA" id="ARBA00022833"/>
    </source>
</evidence>
<dbReference type="CDD" id="cd16651">
    <property type="entry name" value="SPL-RING_NSE2"/>
    <property type="match status" value="1"/>
</dbReference>
<name>A0A8H7AMT2_9EURO</name>
<dbReference type="InterPro" id="IPR026846">
    <property type="entry name" value="Nse2(Mms21)"/>
</dbReference>
<dbReference type="GO" id="GO:0016925">
    <property type="term" value="P:protein sumoylation"/>
    <property type="evidence" value="ECO:0007669"/>
    <property type="project" value="UniProtKB-UniPathway"/>
</dbReference>
<dbReference type="Proteomes" id="UP000606974">
    <property type="component" value="Unassembled WGS sequence"/>
</dbReference>
<protein>
    <recommendedName>
        <fullName evidence="11">SP-RING-type domain-containing protein</fullName>
    </recommendedName>
</protein>
<proteinExistence type="inferred from homology"/>
<evidence type="ECO:0000259" key="11">
    <source>
        <dbReference type="Pfam" id="PF11789"/>
    </source>
</evidence>
<dbReference type="GO" id="GO:0008270">
    <property type="term" value="F:zinc ion binding"/>
    <property type="evidence" value="ECO:0007669"/>
    <property type="project" value="UniProtKB-KW"/>
</dbReference>
<dbReference type="GO" id="GO:0030915">
    <property type="term" value="C:Smc5-Smc6 complex"/>
    <property type="evidence" value="ECO:0007669"/>
    <property type="project" value="InterPro"/>
</dbReference>
<dbReference type="GO" id="GO:0005634">
    <property type="term" value="C:nucleus"/>
    <property type="evidence" value="ECO:0007669"/>
    <property type="project" value="UniProtKB-SubCell"/>
</dbReference>
<keyword evidence="5" id="KW-0479">Metal-binding</keyword>
<dbReference type="PANTHER" id="PTHR21330">
    <property type="entry name" value="E3 SUMO-PROTEIN LIGASE NSE2"/>
    <property type="match status" value="1"/>
</dbReference>
<evidence type="ECO:0000313" key="13">
    <source>
        <dbReference type="Proteomes" id="UP000606974"/>
    </source>
</evidence>
<dbReference type="Gene3D" id="3.30.40.10">
    <property type="entry name" value="Zinc/RING finger domain, C3HC4 (zinc finger)"/>
    <property type="match status" value="1"/>
</dbReference>